<dbReference type="Proteomes" id="UP000024635">
    <property type="component" value="Unassembled WGS sequence"/>
</dbReference>
<organism evidence="1 2">
    <name type="scientific">Ancylostoma ceylanicum</name>
    <dbReference type="NCBI Taxonomy" id="53326"/>
    <lineage>
        <taxon>Eukaryota</taxon>
        <taxon>Metazoa</taxon>
        <taxon>Ecdysozoa</taxon>
        <taxon>Nematoda</taxon>
        <taxon>Chromadorea</taxon>
        <taxon>Rhabditida</taxon>
        <taxon>Rhabditina</taxon>
        <taxon>Rhabditomorpha</taxon>
        <taxon>Strongyloidea</taxon>
        <taxon>Ancylostomatidae</taxon>
        <taxon>Ancylostomatinae</taxon>
        <taxon>Ancylostoma</taxon>
    </lineage>
</organism>
<comment type="caution">
    <text evidence="1">The sequence shown here is derived from an EMBL/GenBank/DDBJ whole genome shotgun (WGS) entry which is preliminary data.</text>
</comment>
<gene>
    <name evidence="1" type="primary">Acey_s0062.g3377</name>
    <name evidence="1" type="ORF">Y032_0062g3377</name>
</gene>
<name>A0A016U3F9_9BILA</name>
<proteinExistence type="predicted"/>
<reference evidence="2" key="1">
    <citation type="journal article" date="2015" name="Nat. Genet.">
        <title>The genome and transcriptome of the zoonotic hookworm Ancylostoma ceylanicum identify infection-specific gene families.</title>
        <authorList>
            <person name="Schwarz E.M."/>
            <person name="Hu Y."/>
            <person name="Antoshechkin I."/>
            <person name="Miller M.M."/>
            <person name="Sternberg P.W."/>
            <person name="Aroian R.V."/>
        </authorList>
    </citation>
    <scope>NUCLEOTIDE SEQUENCE</scope>
    <source>
        <strain evidence="2">HY135</strain>
    </source>
</reference>
<sequence>MLILPFHSVGQYHFFDFEEGRVEVAITSGCPGTEISHLAIFVPPYYTLTSYLPSHSITDIVEKAYLQCERENDVTVPARTVIVSVLGIVLDLRHPRGEQSDGALSRVPDHEVQRGIPTRTEMSEVVCHHHAGVKDVTVLNMHGLRDVVDHGLPFTQGEGRGLVPGLDHEVLKRREILS</sequence>
<accession>A0A016U3F9</accession>
<evidence type="ECO:0000313" key="2">
    <source>
        <dbReference type="Proteomes" id="UP000024635"/>
    </source>
</evidence>
<dbReference type="AlphaFoldDB" id="A0A016U3F9"/>
<dbReference type="EMBL" id="JARK01001398">
    <property type="protein sequence ID" value="EYC09128.1"/>
    <property type="molecule type" value="Genomic_DNA"/>
</dbReference>
<evidence type="ECO:0000313" key="1">
    <source>
        <dbReference type="EMBL" id="EYC09128.1"/>
    </source>
</evidence>
<protein>
    <submittedName>
        <fullName evidence="1">Uncharacterized protein</fullName>
    </submittedName>
</protein>
<dbReference type="OrthoDB" id="10463819at2759"/>
<keyword evidence="2" id="KW-1185">Reference proteome</keyword>